<protein>
    <submittedName>
        <fullName evidence="2">Uncharacterized protein</fullName>
    </submittedName>
</protein>
<dbReference type="Proteomes" id="UP001516400">
    <property type="component" value="Unassembled WGS sequence"/>
</dbReference>
<dbReference type="AlphaFoldDB" id="A0ABD2NV37"/>
<sequence>MLEKKTDTQNVNKYSRCSESDFSVTTHRTSESSNLEEVKSRHSYSSATKNYQSKDRMSTEQKRKEAEQKVIMRNVINLSSDEVGSDSNSTSNLTEKSEVGDKHDIGENWELNQQTTAQDEIDFLKPTFNEVLHSFGLLEHIFCSEGVDSSIVAVDNCLPDHQTVMFVESGISGDRGDSSPGSMEKRRGFSDLSVDAFVASVGKESWEHVFCSNDVDLSCCYRD</sequence>
<feature type="compositionally biased region" description="Polar residues" evidence="1">
    <location>
        <begin position="8"/>
        <end position="35"/>
    </location>
</feature>
<accession>A0ABD2NV37</accession>
<keyword evidence="3" id="KW-1185">Reference proteome</keyword>
<evidence type="ECO:0000313" key="3">
    <source>
        <dbReference type="Proteomes" id="UP001516400"/>
    </source>
</evidence>
<reference evidence="2 3" key="1">
    <citation type="journal article" date="2021" name="BMC Biol.">
        <title>Horizontally acquired antibacterial genes associated with adaptive radiation of ladybird beetles.</title>
        <authorList>
            <person name="Li H.S."/>
            <person name="Tang X.F."/>
            <person name="Huang Y.H."/>
            <person name="Xu Z.Y."/>
            <person name="Chen M.L."/>
            <person name="Du X.Y."/>
            <person name="Qiu B.Y."/>
            <person name="Chen P.T."/>
            <person name="Zhang W."/>
            <person name="Slipinski A."/>
            <person name="Escalona H.E."/>
            <person name="Waterhouse R.M."/>
            <person name="Zwick A."/>
            <person name="Pang H."/>
        </authorList>
    </citation>
    <scope>NUCLEOTIDE SEQUENCE [LARGE SCALE GENOMIC DNA]</scope>
    <source>
        <strain evidence="2">SYSU2018</strain>
    </source>
</reference>
<evidence type="ECO:0000313" key="2">
    <source>
        <dbReference type="EMBL" id="KAL3282558.1"/>
    </source>
</evidence>
<feature type="compositionally biased region" description="Basic and acidic residues" evidence="1">
    <location>
        <begin position="52"/>
        <end position="66"/>
    </location>
</feature>
<feature type="compositionally biased region" description="Polar residues" evidence="1">
    <location>
        <begin position="79"/>
        <end position="94"/>
    </location>
</feature>
<feature type="compositionally biased region" description="Basic and acidic residues" evidence="1">
    <location>
        <begin position="95"/>
        <end position="106"/>
    </location>
</feature>
<comment type="caution">
    <text evidence="2">The sequence shown here is derived from an EMBL/GenBank/DDBJ whole genome shotgun (WGS) entry which is preliminary data.</text>
</comment>
<evidence type="ECO:0000256" key="1">
    <source>
        <dbReference type="SAM" id="MobiDB-lite"/>
    </source>
</evidence>
<feature type="region of interest" description="Disordered" evidence="1">
    <location>
        <begin position="1"/>
        <end position="66"/>
    </location>
</feature>
<feature type="region of interest" description="Disordered" evidence="1">
    <location>
        <begin position="79"/>
        <end position="106"/>
    </location>
</feature>
<name>A0ABD2NV37_9CUCU</name>
<dbReference type="EMBL" id="JABFTP020000144">
    <property type="protein sequence ID" value="KAL3282558.1"/>
    <property type="molecule type" value="Genomic_DNA"/>
</dbReference>
<organism evidence="2 3">
    <name type="scientific">Cryptolaemus montrouzieri</name>
    <dbReference type="NCBI Taxonomy" id="559131"/>
    <lineage>
        <taxon>Eukaryota</taxon>
        <taxon>Metazoa</taxon>
        <taxon>Ecdysozoa</taxon>
        <taxon>Arthropoda</taxon>
        <taxon>Hexapoda</taxon>
        <taxon>Insecta</taxon>
        <taxon>Pterygota</taxon>
        <taxon>Neoptera</taxon>
        <taxon>Endopterygota</taxon>
        <taxon>Coleoptera</taxon>
        <taxon>Polyphaga</taxon>
        <taxon>Cucujiformia</taxon>
        <taxon>Coccinelloidea</taxon>
        <taxon>Coccinellidae</taxon>
        <taxon>Scymninae</taxon>
        <taxon>Scymnini</taxon>
        <taxon>Cryptolaemus</taxon>
    </lineage>
</organism>
<proteinExistence type="predicted"/>
<gene>
    <name evidence="2" type="ORF">HHI36_005738</name>
</gene>